<feature type="region of interest" description="Disordered" evidence="2">
    <location>
        <begin position="263"/>
        <end position="295"/>
    </location>
</feature>
<dbReference type="PANTHER" id="PTHR43198">
    <property type="entry name" value="BIFUNCTIONAL TH2 PROTEIN"/>
    <property type="match status" value="1"/>
</dbReference>
<dbReference type="SUPFAM" id="SSF48613">
    <property type="entry name" value="Heme oxygenase-like"/>
    <property type="match status" value="1"/>
</dbReference>
<dbReference type="CDD" id="cd19365">
    <property type="entry name" value="TenA_C-like"/>
    <property type="match status" value="1"/>
</dbReference>
<evidence type="ECO:0000256" key="2">
    <source>
        <dbReference type="SAM" id="MobiDB-lite"/>
    </source>
</evidence>
<comment type="pathway">
    <text evidence="1">Cofactor biosynthesis; thiamine diphosphate biosynthesis.</text>
</comment>
<dbReference type="InterPro" id="IPR050967">
    <property type="entry name" value="Thiamine_Salvage_TenA"/>
</dbReference>
<reference evidence="5" key="1">
    <citation type="journal article" date="2019" name="Int. J. Syst. Evol. Microbiol.">
        <title>The Global Catalogue of Microorganisms (GCM) 10K type strain sequencing project: providing services to taxonomists for standard genome sequencing and annotation.</title>
        <authorList>
            <consortium name="The Broad Institute Genomics Platform"/>
            <consortium name="The Broad Institute Genome Sequencing Center for Infectious Disease"/>
            <person name="Wu L."/>
            <person name="Ma J."/>
        </authorList>
    </citation>
    <scope>NUCLEOTIDE SEQUENCE [LARGE SCALE GENOMIC DNA]</scope>
    <source>
        <strain evidence="5">NBRC 109019</strain>
    </source>
</reference>
<dbReference type="InterPro" id="IPR004305">
    <property type="entry name" value="Thiaminase-2/PQQC"/>
</dbReference>
<dbReference type="Pfam" id="PF03070">
    <property type="entry name" value="TENA_THI-4"/>
    <property type="match status" value="1"/>
</dbReference>
<dbReference type="Proteomes" id="UP001321477">
    <property type="component" value="Chromosome"/>
</dbReference>
<keyword evidence="5" id="KW-1185">Reference proteome</keyword>
<evidence type="ECO:0000259" key="3">
    <source>
        <dbReference type="Pfam" id="PF03070"/>
    </source>
</evidence>
<feature type="region of interest" description="Disordered" evidence="2">
    <location>
        <begin position="1"/>
        <end position="35"/>
    </location>
</feature>
<evidence type="ECO:0000313" key="4">
    <source>
        <dbReference type="EMBL" id="BDZ55304.1"/>
    </source>
</evidence>
<accession>A0ABN6YD90</accession>
<protein>
    <recommendedName>
        <fullName evidence="3">Thiaminase-2/PQQC domain-containing protein</fullName>
    </recommendedName>
</protein>
<proteinExistence type="predicted"/>
<evidence type="ECO:0000313" key="5">
    <source>
        <dbReference type="Proteomes" id="UP001321477"/>
    </source>
</evidence>
<dbReference type="EMBL" id="AP027734">
    <property type="protein sequence ID" value="BDZ55304.1"/>
    <property type="molecule type" value="Genomic_DNA"/>
</dbReference>
<dbReference type="InterPro" id="IPR016084">
    <property type="entry name" value="Haem_Oase-like_multi-hlx"/>
</dbReference>
<gene>
    <name evidence="4" type="ORF">GCM10025870_23770</name>
</gene>
<dbReference type="Gene3D" id="1.20.910.10">
    <property type="entry name" value="Heme oxygenase-like"/>
    <property type="match status" value="1"/>
</dbReference>
<feature type="compositionally biased region" description="Basic residues" evidence="2">
    <location>
        <begin position="10"/>
        <end position="29"/>
    </location>
</feature>
<feature type="domain" description="Thiaminase-2/PQQC" evidence="3">
    <location>
        <begin position="61"/>
        <end position="252"/>
    </location>
</feature>
<organism evidence="4 5">
    <name type="scientific">Agromyces marinus</name>
    <dbReference type="NCBI Taxonomy" id="1389020"/>
    <lineage>
        <taxon>Bacteria</taxon>
        <taxon>Bacillati</taxon>
        <taxon>Actinomycetota</taxon>
        <taxon>Actinomycetes</taxon>
        <taxon>Micrococcales</taxon>
        <taxon>Microbacteriaceae</taxon>
        <taxon>Agromyces</taxon>
    </lineage>
</organism>
<sequence length="295" mass="31845">MAARVPASRRGPRGRRRPRPRRPLRRPAHPRGLETAPTADEIAADWWARIEDLRLGIDELPFIRALADGTLERAPFLDYLGQDALYLHDYARVLAAAAQLAPDTAAQGFWAQGANGAIVGELELHESWLGDTAVANDAIEPGPATVAYLDHLLACAARGDYAVLVAAILPCYWLYSDLGERLAAGRFGEWAIDPAHPYASWLETYGDPAFAQATRTAIETVTEVASRATPETRERMWRAFRVSSEHELAFFAAPIERAEAVARAAAEPDGARADAAGEPDAAEADAAAATAEARA</sequence>
<evidence type="ECO:0000256" key="1">
    <source>
        <dbReference type="ARBA" id="ARBA00004948"/>
    </source>
</evidence>
<name>A0ABN6YD90_9MICO</name>
<dbReference type="PANTHER" id="PTHR43198:SF2">
    <property type="entry name" value="SI:CH1073-67J19.1-RELATED"/>
    <property type="match status" value="1"/>
</dbReference>